<evidence type="ECO:0000256" key="3">
    <source>
        <dbReference type="ARBA" id="ARBA00023027"/>
    </source>
</evidence>
<dbReference type="InterPro" id="IPR036291">
    <property type="entry name" value="NAD(P)-bd_dom_sf"/>
</dbReference>
<dbReference type="SUPFAM" id="SSF51735">
    <property type="entry name" value="NAD(P)-binding Rossmann-fold domains"/>
    <property type="match status" value="1"/>
</dbReference>
<dbReference type="RefSeq" id="WP_005698025.1">
    <property type="nucleotide sequence ID" value="NZ_AJTC01000019.1"/>
</dbReference>
<feature type="domain" description="NAD-dependent epimerase/dehydratase" evidence="5">
    <location>
        <begin position="32"/>
        <end position="276"/>
    </location>
</feature>
<keyword evidence="4" id="KW-0456">Lyase</keyword>
<evidence type="ECO:0000259" key="5">
    <source>
        <dbReference type="Pfam" id="PF01370"/>
    </source>
</evidence>
<evidence type="ECO:0000256" key="1">
    <source>
        <dbReference type="ARBA" id="ARBA00001911"/>
    </source>
</evidence>
<protein>
    <submittedName>
        <fullName evidence="6">3-beta hydroxysteroid dehydrogenase/isomerase family protein</fullName>
    </submittedName>
</protein>
<dbReference type="EMBL" id="AJTC01000019">
    <property type="protein sequence ID" value="EIJ30609.1"/>
    <property type="molecule type" value="Genomic_DNA"/>
</dbReference>
<evidence type="ECO:0000256" key="4">
    <source>
        <dbReference type="ARBA" id="ARBA00023239"/>
    </source>
</evidence>
<dbReference type="Pfam" id="PF01370">
    <property type="entry name" value="Epimerase"/>
    <property type="match status" value="1"/>
</dbReference>
<comment type="caution">
    <text evidence="6">The sequence shown here is derived from an EMBL/GenBank/DDBJ whole genome shotgun (WGS) entry which is preliminary data.</text>
</comment>
<evidence type="ECO:0000313" key="7">
    <source>
        <dbReference type="Proteomes" id="UP000003778"/>
    </source>
</evidence>
<evidence type="ECO:0000256" key="2">
    <source>
        <dbReference type="ARBA" id="ARBA00022793"/>
    </source>
</evidence>
<comment type="cofactor">
    <cofactor evidence="1">
        <name>NAD(+)</name>
        <dbReference type="ChEBI" id="CHEBI:57540"/>
    </cofactor>
</comment>
<keyword evidence="2" id="KW-0210">Decarboxylase</keyword>
<reference evidence="6 7" key="1">
    <citation type="submission" date="2012-04" db="EMBL/GenBank/DDBJ databases">
        <authorList>
            <person name="Durkin A.S."/>
            <person name="McCorrison J."/>
            <person name="Torralba M."/>
            <person name="Gillis M."/>
            <person name="Methe B."/>
            <person name="Sutton G."/>
            <person name="Nelson K.E."/>
        </authorList>
    </citation>
    <scope>NUCLEOTIDE SEQUENCE [LARGE SCALE GENOMIC DNA]</scope>
    <source>
        <strain evidence="6 7">HK2019</strain>
    </source>
</reference>
<sequence>MNKLVINLLDSVSRNLINGDKINISELKESTVMITGASGFIGSMLANLFLYLNEKFDYNIRLILNVRDKSKLSLLKGNSDYSDFIQILEKPVEDLELKDLNIDYIFHLAAPTQSKYFVDYPVETADSIVFGIKKVLELSRVNNVKKLLNFSTMEIYGDTDDYTTPQKEESLCHLDLYKERSSYPVSKRMAEHYCYLYNKEFDVNVVSLRLVQVIGPGVNVDDNRVFNQFAKSVIYNSDIELNTDGSQKLAFIHIADLLEGIFYVLFSNLNGEAVNVINSSNFGGVDTIRKLAEYSASVIAKNKIKVCFNIDSKINKKYITSKRVLNSDKFYRLGFIPKITIEQSMKELVSYLVEEGV</sequence>
<dbReference type="PANTHER" id="PTHR43078">
    <property type="entry name" value="UDP-GLUCURONIC ACID DECARBOXYLASE-RELATED"/>
    <property type="match status" value="1"/>
</dbReference>
<gene>
    <name evidence="6" type="ORF">HMPREF1119_1566</name>
</gene>
<dbReference type="Proteomes" id="UP000003778">
    <property type="component" value="Unassembled WGS sequence"/>
</dbReference>
<organism evidence="6 7">
    <name type="scientific">Haemophilus parainfluenzae HK2019</name>
    <dbReference type="NCBI Taxonomy" id="1095746"/>
    <lineage>
        <taxon>Bacteria</taxon>
        <taxon>Pseudomonadati</taxon>
        <taxon>Pseudomonadota</taxon>
        <taxon>Gammaproteobacteria</taxon>
        <taxon>Pasteurellales</taxon>
        <taxon>Pasteurellaceae</taxon>
        <taxon>Haemophilus</taxon>
    </lineage>
</organism>
<keyword evidence="3" id="KW-0520">NAD</keyword>
<evidence type="ECO:0000313" key="6">
    <source>
        <dbReference type="EMBL" id="EIJ30609.1"/>
    </source>
</evidence>
<dbReference type="Gene3D" id="3.40.50.720">
    <property type="entry name" value="NAD(P)-binding Rossmann-like Domain"/>
    <property type="match status" value="1"/>
</dbReference>
<accession>A0ABP2NXG4</accession>
<dbReference type="PANTHER" id="PTHR43078:SF6">
    <property type="entry name" value="UDP-GLUCURONIC ACID DECARBOXYLASE 1"/>
    <property type="match status" value="1"/>
</dbReference>
<dbReference type="InterPro" id="IPR044516">
    <property type="entry name" value="UXS-like"/>
</dbReference>
<name>A0ABP2NXG4_HAEPA</name>
<proteinExistence type="predicted"/>
<dbReference type="InterPro" id="IPR001509">
    <property type="entry name" value="Epimerase_deHydtase"/>
</dbReference>
<keyword evidence="7" id="KW-1185">Reference proteome</keyword>